<evidence type="ECO:0000259" key="2">
    <source>
        <dbReference type="Pfam" id="PF21056"/>
    </source>
</evidence>
<keyword evidence="4" id="KW-1185">Reference proteome</keyword>
<dbReference type="OrthoDB" id="6142716at2759"/>
<dbReference type="Pfam" id="PF21056">
    <property type="entry name" value="ZSWIM1-3_RNaseH-like"/>
    <property type="match status" value="1"/>
</dbReference>
<dbReference type="InterPro" id="IPR048324">
    <property type="entry name" value="ZSWIM1-3_RNaseH-like"/>
</dbReference>
<gene>
    <name evidence="3" type="ORF">AWC38_SpisGene22744</name>
</gene>
<feature type="domain" description="ZSWIM1/3 RNaseH-like" evidence="2">
    <location>
        <begin position="94"/>
        <end position="184"/>
    </location>
</feature>
<comment type="caution">
    <text evidence="3">The sequence shown here is derived from an EMBL/GenBank/DDBJ whole genome shotgun (WGS) entry which is preliminary data.</text>
</comment>
<sequence>MENDLKDHVIGESPPPVTNRHYHPKAVDIRNHMYKATVKQMVSKADEENLEEKIKGWKKENPEDLFFFRPYTLSPVEAVPGNTYDTDSSVEAHTTQNLLFFHQTAWQRHLMSRYGNEIMLLDATYKTMTFKLPFVFLVAKTNVNYTVVGDFITQKETTAAIVEALKILRAWIPKWRPQYFMTDIESTFEGLYSVYAIKF</sequence>
<protein>
    <recommendedName>
        <fullName evidence="2">ZSWIM1/3 RNaseH-like domain-containing protein</fullName>
    </recommendedName>
</protein>
<dbReference type="PANTHER" id="PTHR47456">
    <property type="entry name" value="PHD-TYPE DOMAIN-CONTAINING PROTEIN"/>
    <property type="match status" value="1"/>
</dbReference>
<accession>A0A2B4R7Q7</accession>
<feature type="compositionally biased region" description="Basic and acidic residues" evidence="1">
    <location>
        <begin position="1"/>
        <end position="10"/>
    </location>
</feature>
<name>A0A2B4R7Q7_STYPI</name>
<evidence type="ECO:0000313" key="3">
    <source>
        <dbReference type="EMBL" id="PFX13196.1"/>
    </source>
</evidence>
<evidence type="ECO:0000256" key="1">
    <source>
        <dbReference type="SAM" id="MobiDB-lite"/>
    </source>
</evidence>
<dbReference type="PANTHER" id="PTHR47456:SF4">
    <property type="entry name" value="SWIM-TYPE DOMAIN-CONTAINING PROTEIN"/>
    <property type="match status" value="1"/>
</dbReference>
<evidence type="ECO:0000313" key="4">
    <source>
        <dbReference type="Proteomes" id="UP000225706"/>
    </source>
</evidence>
<dbReference type="AlphaFoldDB" id="A0A2B4R7Q7"/>
<proteinExistence type="predicted"/>
<feature type="region of interest" description="Disordered" evidence="1">
    <location>
        <begin position="1"/>
        <end position="20"/>
    </location>
</feature>
<dbReference type="Proteomes" id="UP000225706">
    <property type="component" value="Unassembled WGS sequence"/>
</dbReference>
<organism evidence="3 4">
    <name type="scientific">Stylophora pistillata</name>
    <name type="common">Smooth cauliflower coral</name>
    <dbReference type="NCBI Taxonomy" id="50429"/>
    <lineage>
        <taxon>Eukaryota</taxon>
        <taxon>Metazoa</taxon>
        <taxon>Cnidaria</taxon>
        <taxon>Anthozoa</taxon>
        <taxon>Hexacorallia</taxon>
        <taxon>Scleractinia</taxon>
        <taxon>Astrocoeniina</taxon>
        <taxon>Pocilloporidae</taxon>
        <taxon>Stylophora</taxon>
    </lineage>
</organism>
<dbReference type="EMBL" id="LSMT01001042">
    <property type="protein sequence ID" value="PFX13196.1"/>
    <property type="molecule type" value="Genomic_DNA"/>
</dbReference>
<reference evidence="4" key="1">
    <citation type="journal article" date="2017" name="bioRxiv">
        <title>Comparative analysis of the genomes of Stylophora pistillata and Acropora digitifera provides evidence for extensive differences between species of corals.</title>
        <authorList>
            <person name="Voolstra C.R."/>
            <person name="Li Y."/>
            <person name="Liew Y.J."/>
            <person name="Baumgarten S."/>
            <person name="Zoccola D."/>
            <person name="Flot J.-F."/>
            <person name="Tambutte S."/>
            <person name="Allemand D."/>
            <person name="Aranda M."/>
        </authorList>
    </citation>
    <scope>NUCLEOTIDE SEQUENCE [LARGE SCALE GENOMIC DNA]</scope>
</reference>